<reference evidence="2 4" key="2">
    <citation type="submission" date="2021-03" db="EMBL/GenBank/DDBJ databases">
        <authorList>
            <person name="Li Y."/>
            <person name="Li S."/>
            <person name="Chen M."/>
            <person name="Peng G."/>
            <person name="Tan Z."/>
            <person name="An Q."/>
        </authorList>
    </citation>
    <scope>NUCLEOTIDE SEQUENCE [LARGE SCALE GENOMIC DNA]</scope>
    <source>
        <strain evidence="2 4">Ola 51</strain>
    </source>
</reference>
<feature type="transmembrane region" description="Helical" evidence="1">
    <location>
        <begin position="226"/>
        <end position="246"/>
    </location>
</feature>
<sequence>MVKQDNMTWIILFFLAYVAFCSKVFITQLALDDAILDFLKYFYSLIFLCCFIYALTRLDSKEVVFYIIIFVFFIYTYLQSKTTAGYSILALSYFAVICKRLNSKETAGIVLLGNIFNILLVLPFTFFTEYPLYAPDEVYGIRATFGFYNPNIAAMLILTICMSVCWFLKERSRGRITFLTLSTLIIICGFFLIEMTKSRTSAALLLILLAGVISSTLYPRAAFRRLFFLSITLLVVGIIFFQFHSIKNYDPSVPDLNVLLSGRLSLGNTLYVNMGAPDLLYGIDIDSFTPIDFFYVAYFYTNGILLSMLTIYLIIRRIQRIKFDFLEMSIIVITILTTLTERQILSPHCCLLVYIIYSQRNDELLNKDS</sequence>
<feature type="transmembrane region" description="Helical" evidence="1">
    <location>
        <begin position="109"/>
        <end position="127"/>
    </location>
</feature>
<protein>
    <submittedName>
        <fullName evidence="3">Uncharacterized protein</fullName>
    </submittedName>
</protein>
<dbReference type="RefSeq" id="WP_064565129.1">
    <property type="nucleotide sequence ID" value="NZ_CP014007.2"/>
</dbReference>
<evidence type="ECO:0000313" key="3">
    <source>
        <dbReference type="EMBL" id="SFC53345.1"/>
    </source>
</evidence>
<keyword evidence="1" id="KW-1133">Transmembrane helix</keyword>
<keyword evidence="1" id="KW-0472">Membrane</keyword>
<keyword evidence="4" id="KW-1185">Reference proteome</keyword>
<gene>
    <name evidence="2" type="ORF">AWR26_08995</name>
    <name evidence="3" type="ORF">SAMN05216286_2609</name>
</gene>
<evidence type="ECO:0000313" key="5">
    <source>
        <dbReference type="Proteomes" id="UP000182314"/>
    </source>
</evidence>
<feature type="transmembrane region" description="Helical" evidence="1">
    <location>
        <begin position="84"/>
        <end position="102"/>
    </location>
</feature>
<feature type="transmembrane region" description="Helical" evidence="1">
    <location>
        <begin position="293"/>
        <end position="315"/>
    </location>
</feature>
<dbReference type="Proteomes" id="UP000182314">
    <property type="component" value="Unassembled WGS sequence"/>
</dbReference>
<feature type="transmembrane region" description="Helical" evidence="1">
    <location>
        <begin position="199"/>
        <end position="219"/>
    </location>
</feature>
<name>A0AA94H493_9ENTR</name>
<organism evidence="3 5">
    <name type="scientific">Kosakonia oryzae</name>
    <dbReference type="NCBI Taxonomy" id="497725"/>
    <lineage>
        <taxon>Bacteria</taxon>
        <taxon>Pseudomonadati</taxon>
        <taxon>Pseudomonadota</taxon>
        <taxon>Gammaproteobacteria</taxon>
        <taxon>Enterobacterales</taxon>
        <taxon>Enterobacteriaceae</taxon>
        <taxon>Kosakonia</taxon>
    </lineage>
</organism>
<feature type="transmembrane region" description="Helical" evidence="1">
    <location>
        <begin position="63"/>
        <end position="78"/>
    </location>
</feature>
<keyword evidence="1" id="KW-0812">Transmembrane</keyword>
<feature type="transmembrane region" description="Helical" evidence="1">
    <location>
        <begin position="175"/>
        <end position="193"/>
    </location>
</feature>
<dbReference type="EMBL" id="CP014007">
    <property type="protein sequence ID" value="ANI82285.1"/>
    <property type="molecule type" value="Genomic_DNA"/>
</dbReference>
<evidence type="ECO:0000313" key="2">
    <source>
        <dbReference type="EMBL" id="ANI82285.1"/>
    </source>
</evidence>
<accession>A0AA94H493</accession>
<reference evidence="3 5" key="1">
    <citation type="submission" date="2016-10" db="EMBL/GenBank/DDBJ databases">
        <authorList>
            <person name="Varghese N."/>
            <person name="Submissions S."/>
        </authorList>
    </citation>
    <scope>NUCLEOTIDE SEQUENCE [LARGE SCALE GENOMIC DNA]</scope>
    <source>
        <strain evidence="3 5">CGMCC 1.7012</strain>
    </source>
</reference>
<dbReference type="KEGG" id="kor:AWR26_08995"/>
<feature type="transmembrane region" description="Helical" evidence="1">
    <location>
        <begin position="147"/>
        <end position="168"/>
    </location>
</feature>
<dbReference type="EMBL" id="FOKO01000003">
    <property type="protein sequence ID" value="SFC53345.1"/>
    <property type="molecule type" value="Genomic_DNA"/>
</dbReference>
<evidence type="ECO:0000313" key="4">
    <source>
        <dbReference type="Proteomes" id="UP000078227"/>
    </source>
</evidence>
<feature type="transmembrane region" description="Helical" evidence="1">
    <location>
        <begin position="38"/>
        <end position="56"/>
    </location>
</feature>
<dbReference type="Proteomes" id="UP000078227">
    <property type="component" value="Chromosome"/>
</dbReference>
<proteinExistence type="predicted"/>
<evidence type="ECO:0000256" key="1">
    <source>
        <dbReference type="SAM" id="Phobius"/>
    </source>
</evidence>
<dbReference type="AlphaFoldDB" id="A0AA94H493"/>
<feature type="transmembrane region" description="Helical" evidence="1">
    <location>
        <begin position="7"/>
        <end position="26"/>
    </location>
</feature>